<feature type="non-terminal residue" evidence="2">
    <location>
        <position position="161"/>
    </location>
</feature>
<gene>
    <name evidence="2" type="ORF">g.16103</name>
</gene>
<feature type="region of interest" description="Disordered" evidence="1">
    <location>
        <begin position="1"/>
        <end position="28"/>
    </location>
</feature>
<evidence type="ECO:0000256" key="1">
    <source>
        <dbReference type="SAM" id="MobiDB-lite"/>
    </source>
</evidence>
<dbReference type="AlphaFoldDB" id="A0A1B6G245"/>
<organism evidence="2">
    <name type="scientific">Cuerna arida</name>
    <dbReference type="NCBI Taxonomy" id="1464854"/>
    <lineage>
        <taxon>Eukaryota</taxon>
        <taxon>Metazoa</taxon>
        <taxon>Ecdysozoa</taxon>
        <taxon>Arthropoda</taxon>
        <taxon>Hexapoda</taxon>
        <taxon>Insecta</taxon>
        <taxon>Pterygota</taxon>
        <taxon>Neoptera</taxon>
        <taxon>Paraneoptera</taxon>
        <taxon>Hemiptera</taxon>
        <taxon>Auchenorrhyncha</taxon>
        <taxon>Membracoidea</taxon>
        <taxon>Cicadellidae</taxon>
        <taxon>Cicadellinae</taxon>
        <taxon>Proconiini</taxon>
        <taxon>Cuerna</taxon>
    </lineage>
</organism>
<sequence length="161" mass="18017">FSDEIHTGFESPAKNIQSSEDKNKSNNVEIHDLTNPEESEMEEILEDQLNCNDLKKDLGDEIEVFEDASCSEVEQTNLLQDQNDTSINFNQLSQSTSLLGVVEIKEDLIVKCNQSCKEILLPQTTQDTLQSSDLQVVNEQGIGNLSMKVHMSQSSYNSTES</sequence>
<accession>A0A1B6G245</accession>
<feature type="compositionally biased region" description="Basic and acidic residues" evidence="1">
    <location>
        <begin position="19"/>
        <end position="28"/>
    </location>
</feature>
<feature type="non-terminal residue" evidence="2">
    <location>
        <position position="1"/>
    </location>
</feature>
<reference evidence="2" key="1">
    <citation type="submission" date="2015-11" db="EMBL/GenBank/DDBJ databases">
        <title>De novo transcriptome assembly of four potential Pierce s Disease insect vectors from Arizona vineyards.</title>
        <authorList>
            <person name="Tassone E.E."/>
        </authorList>
    </citation>
    <scope>NUCLEOTIDE SEQUENCE</scope>
</reference>
<name>A0A1B6G245_9HEMI</name>
<evidence type="ECO:0000313" key="2">
    <source>
        <dbReference type="EMBL" id="JAS56518.1"/>
    </source>
</evidence>
<protein>
    <submittedName>
        <fullName evidence="2">Uncharacterized protein</fullName>
    </submittedName>
</protein>
<proteinExistence type="predicted"/>
<dbReference type="EMBL" id="GECZ01013251">
    <property type="protein sequence ID" value="JAS56518.1"/>
    <property type="molecule type" value="Transcribed_RNA"/>
</dbReference>